<dbReference type="CDD" id="cd17744">
    <property type="entry name" value="BRCT_MDC1_rpt1"/>
    <property type="match status" value="1"/>
</dbReference>
<dbReference type="PROSITE" id="PS50172">
    <property type="entry name" value="BRCT"/>
    <property type="match status" value="1"/>
</dbReference>
<dbReference type="InterPro" id="IPR036420">
    <property type="entry name" value="BRCT_dom_sf"/>
</dbReference>
<comment type="subcellular location">
    <subcellularLocation>
        <location evidence="1">Nucleus</location>
    </subcellularLocation>
</comment>
<dbReference type="OrthoDB" id="342264at2759"/>
<dbReference type="InterPro" id="IPR051579">
    <property type="entry name" value="DDR_Transcriptional_Reg"/>
</dbReference>
<feature type="region of interest" description="Disordered" evidence="4">
    <location>
        <begin position="236"/>
        <end position="470"/>
    </location>
</feature>
<dbReference type="Proteomes" id="UP000799536">
    <property type="component" value="Unassembled WGS sequence"/>
</dbReference>
<reference evidence="6" key="1">
    <citation type="journal article" date="2020" name="Stud. Mycol.">
        <title>101 Dothideomycetes genomes: a test case for predicting lifestyles and emergence of pathogens.</title>
        <authorList>
            <person name="Haridas S."/>
            <person name="Albert R."/>
            <person name="Binder M."/>
            <person name="Bloem J."/>
            <person name="Labutti K."/>
            <person name="Salamov A."/>
            <person name="Andreopoulos B."/>
            <person name="Baker S."/>
            <person name="Barry K."/>
            <person name="Bills G."/>
            <person name="Bluhm B."/>
            <person name="Cannon C."/>
            <person name="Castanera R."/>
            <person name="Culley D."/>
            <person name="Daum C."/>
            <person name="Ezra D."/>
            <person name="Gonzalez J."/>
            <person name="Henrissat B."/>
            <person name="Kuo A."/>
            <person name="Liang C."/>
            <person name="Lipzen A."/>
            <person name="Lutzoni F."/>
            <person name="Magnuson J."/>
            <person name="Mondo S."/>
            <person name="Nolan M."/>
            <person name="Ohm R."/>
            <person name="Pangilinan J."/>
            <person name="Park H.-J."/>
            <person name="Ramirez L."/>
            <person name="Alfaro M."/>
            <person name="Sun H."/>
            <person name="Tritt A."/>
            <person name="Yoshinaga Y."/>
            <person name="Zwiers L.-H."/>
            <person name="Turgeon B."/>
            <person name="Goodwin S."/>
            <person name="Spatafora J."/>
            <person name="Crous P."/>
            <person name="Grigoriev I."/>
        </authorList>
    </citation>
    <scope>NUCLEOTIDE SEQUENCE</scope>
    <source>
        <strain evidence="6">ATCC 74209</strain>
    </source>
</reference>
<dbReference type="InterPro" id="IPR001357">
    <property type="entry name" value="BRCT_dom"/>
</dbReference>
<dbReference type="EMBL" id="ML993909">
    <property type="protein sequence ID" value="KAF2203219.1"/>
    <property type="molecule type" value="Genomic_DNA"/>
</dbReference>
<gene>
    <name evidence="6" type="ORF">GQ43DRAFT_470171</name>
</gene>
<dbReference type="Gene3D" id="3.40.50.10190">
    <property type="entry name" value="BRCT domain"/>
    <property type="match status" value="2"/>
</dbReference>
<protein>
    <recommendedName>
        <fullName evidence="5">BRCT domain-containing protein</fullName>
    </recommendedName>
</protein>
<dbReference type="SMART" id="SM00292">
    <property type="entry name" value="BRCT"/>
    <property type="match status" value="2"/>
</dbReference>
<sequence length="696" mass="76927">MPWKLTQKYNASQEVFVHELKANSSFDIVNVNGGRLGIHEVGSHNFKSLLARIAVEDWGIKLDAVFMGVEVQPFQPRSHPNSKPSIEVYKLKAQHHEGGQVITEIIFLREGDQLCFPDGERSLSCSFLLTWDPSEIHVQASAATELEVPQSDEAAANDTVLNSAGVINYHSLRDDVIITQSGQENSPGHRSPASPELGGQASVIMETPTAQRHAHVSDSLPKLDINFRASDVVNTLPPQKNARQSFSTVPTEPSVGPESATVEPAAKERSLAQSVEQTSDIGQHNEPVEEQAAVAVSEVSEDKSLGGQEIEPGSSKIEPVLSDHRRGLGFETPPDAEETTDEDAPERTDPFIPVQPPKHTYTRQARVEVQIPSNSLSGAKRRTPAAFQNDDLFEDSSPIRPSKRTKKTKVDGKRNNRNNEVVNTTPKTPASKKRRPTLYVSDQTDLEEDAPPSTTPGSRRSAERSQLKNPKVAFSNSAISQSASFIKFLHSHGGRVVKNVMNQTFDILCVRPKPLHKSLKVLLAVALGVPIVTDNWLIDSTRKGHFLAPEDYIPNVPDQEKLWSFSMSAIWGQPQNHLLSGQTVYFTPALAATYKPFSEIEKVCKAVGAKQVRQPKALKDYKVYDDDDDCIVLAVEQDDEHAIALAEDLHTCYHRDFLTTSILRGHFDFNGDEFQIRPTVSQEKRIAGRGRKKKKG</sequence>
<dbReference type="SUPFAM" id="SSF52113">
    <property type="entry name" value="BRCT domain"/>
    <property type="match status" value="1"/>
</dbReference>
<feature type="compositionally biased region" description="Polar residues" evidence="4">
    <location>
        <begin position="236"/>
        <end position="251"/>
    </location>
</feature>
<evidence type="ECO:0000256" key="1">
    <source>
        <dbReference type="ARBA" id="ARBA00004123"/>
    </source>
</evidence>
<feature type="compositionally biased region" description="Polar residues" evidence="4">
    <location>
        <begin position="271"/>
        <end position="282"/>
    </location>
</feature>
<evidence type="ECO:0000256" key="4">
    <source>
        <dbReference type="SAM" id="MobiDB-lite"/>
    </source>
</evidence>
<keyword evidence="2" id="KW-0227">DNA damage</keyword>
<dbReference type="GO" id="GO:0005634">
    <property type="term" value="C:nucleus"/>
    <property type="evidence" value="ECO:0007669"/>
    <property type="project" value="UniProtKB-SubCell"/>
</dbReference>
<evidence type="ECO:0000259" key="5">
    <source>
        <dbReference type="PROSITE" id="PS50172"/>
    </source>
</evidence>
<keyword evidence="7" id="KW-1185">Reference proteome</keyword>
<evidence type="ECO:0000313" key="6">
    <source>
        <dbReference type="EMBL" id="KAF2203219.1"/>
    </source>
</evidence>
<feature type="compositionally biased region" description="Acidic residues" evidence="4">
    <location>
        <begin position="334"/>
        <end position="344"/>
    </location>
</feature>
<name>A0A9P4JRU6_9PLEO</name>
<dbReference type="PANTHER" id="PTHR23196">
    <property type="entry name" value="PAX TRANSCRIPTION ACTIVATION DOMAIN INTERACTING PROTEIN"/>
    <property type="match status" value="1"/>
</dbReference>
<feature type="domain" description="BRCT" evidence="5">
    <location>
        <begin position="487"/>
        <end position="554"/>
    </location>
</feature>
<keyword evidence="3" id="KW-0539">Nucleus</keyword>
<organism evidence="6 7">
    <name type="scientific">Delitschia confertaspora ATCC 74209</name>
    <dbReference type="NCBI Taxonomy" id="1513339"/>
    <lineage>
        <taxon>Eukaryota</taxon>
        <taxon>Fungi</taxon>
        <taxon>Dikarya</taxon>
        <taxon>Ascomycota</taxon>
        <taxon>Pezizomycotina</taxon>
        <taxon>Dothideomycetes</taxon>
        <taxon>Pleosporomycetidae</taxon>
        <taxon>Pleosporales</taxon>
        <taxon>Delitschiaceae</taxon>
        <taxon>Delitschia</taxon>
    </lineage>
</organism>
<dbReference type="PANTHER" id="PTHR23196:SF1">
    <property type="entry name" value="PAX-INTERACTING PROTEIN 1"/>
    <property type="match status" value="1"/>
</dbReference>
<dbReference type="GO" id="GO:0006974">
    <property type="term" value="P:DNA damage response"/>
    <property type="evidence" value="ECO:0007669"/>
    <property type="project" value="UniProtKB-KW"/>
</dbReference>
<evidence type="ECO:0000256" key="3">
    <source>
        <dbReference type="ARBA" id="ARBA00023242"/>
    </source>
</evidence>
<proteinExistence type="predicted"/>
<evidence type="ECO:0000313" key="7">
    <source>
        <dbReference type="Proteomes" id="UP000799536"/>
    </source>
</evidence>
<dbReference type="AlphaFoldDB" id="A0A9P4JRU6"/>
<comment type="caution">
    <text evidence="6">The sequence shown here is derived from an EMBL/GenBank/DDBJ whole genome shotgun (WGS) entry which is preliminary data.</text>
</comment>
<dbReference type="Pfam" id="PF00533">
    <property type="entry name" value="BRCT"/>
    <property type="match status" value="1"/>
</dbReference>
<accession>A0A9P4JRU6</accession>
<evidence type="ECO:0000256" key="2">
    <source>
        <dbReference type="ARBA" id="ARBA00022763"/>
    </source>
</evidence>